<dbReference type="EMBL" id="CAJNOQ010032317">
    <property type="protein sequence ID" value="CAF1584539.1"/>
    <property type="molecule type" value="Genomic_DNA"/>
</dbReference>
<feature type="non-terminal residue" evidence="1">
    <location>
        <position position="1"/>
    </location>
</feature>
<reference evidence="1" key="1">
    <citation type="submission" date="2021-02" db="EMBL/GenBank/DDBJ databases">
        <authorList>
            <person name="Nowell W R."/>
        </authorList>
    </citation>
    <scope>NUCLEOTIDE SEQUENCE</scope>
</reference>
<dbReference type="Proteomes" id="UP000681722">
    <property type="component" value="Unassembled WGS sequence"/>
</dbReference>
<gene>
    <name evidence="1" type="ORF">GPM918_LOCUS41325</name>
    <name evidence="2" type="ORF">SRO942_LOCUS42361</name>
</gene>
<dbReference type="AlphaFoldDB" id="A0A815ZK52"/>
<proteinExistence type="predicted"/>
<organism evidence="1 3">
    <name type="scientific">Didymodactylos carnosus</name>
    <dbReference type="NCBI Taxonomy" id="1234261"/>
    <lineage>
        <taxon>Eukaryota</taxon>
        <taxon>Metazoa</taxon>
        <taxon>Spiralia</taxon>
        <taxon>Gnathifera</taxon>
        <taxon>Rotifera</taxon>
        <taxon>Eurotatoria</taxon>
        <taxon>Bdelloidea</taxon>
        <taxon>Philodinida</taxon>
        <taxon>Philodinidae</taxon>
        <taxon>Didymodactylos</taxon>
    </lineage>
</organism>
<name>A0A815ZK52_9BILA</name>
<keyword evidence="3" id="KW-1185">Reference proteome</keyword>
<sequence length="128" mass="15548">SSETSEKWAKAIQRLHDQFSDINEQLIKLRLIEERFEQTIKIITVLRSHYEDISLQTVALKPVIEKLYMYIREYKKRSTNTNEENRLYKSETKKLRTKLDDFHRAEVLMHNRLDEQELSLIQLRKELK</sequence>
<evidence type="ECO:0000313" key="2">
    <source>
        <dbReference type="EMBL" id="CAF4453493.1"/>
    </source>
</evidence>
<accession>A0A815ZK52</accession>
<evidence type="ECO:0000313" key="3">
    <source>
        <dbReference type="Proteomes" id="UP000663829"/>
    </source>
</evidence>
<dbReference type="Proteomes" id="UP000663829">
    <property type="component" value="Unassembled WGS sequence"/>
</dbReference>
<dbReference type="EMBL" id="CAJOBC010098340">
    <property type="protein sequence ID" value="CAF4453493.1"/>
    <property type="molecule type" value="Genomic_DNA"/>
</dbReference>
<protein>
    <submittedName>
        <fullName evidence="1">Uncharacterized protein</fullName>
    </submittedName>
</protein>
<evidence type="ECO:0000313" key="1">
    <source>
        <dbReference type="EMBL" id="CAF1584539.1"/>
    </source>
</evidence>
<comment type="caution">
    <text evidence="1">The sequence shown here is derived from an EMBL/GenBank/DDBJ whole genome shotgun (WGS) entry which is preliminary data.</text>
</comment>